<accession>A0ABP9NSA0</accession>
<evidence type="ECO:0000313" key="2">
    <source>
        <dbReference type="EMBL" id="GAA5133073.1"/>
    </source>
</evidence>
<feature type="region of interest" description="Disordered" evidence="1">
    <location>
        <begin position="1"/>
        <end position="43"/>
    </location>
</feature>
<comment type="caution">
    <text evidence="2">The sequence shown here is derived from an EMBL/GenBank/DDBJ whole genome shotgun (WGS) entry which is preliminary data.</text>
</comment>
<protein>
    <submittedName>
        <fullName evidence="2">Uncharacterized protein</fullName>
    </submittedName>
</protein>
<dbReference type="Proteomes" id="UP001499852">
    <property type="component" value="Unassembled WGS sequence"/>
</dbReference>
<dbReference type="EMBL" id="BAABIA010000001">
    <property type="protein sequence ID" value="GAA5133073.1"/>
    <property type="molecule type" value="Genomic_DNA"/>
</dbReference>
<reference evidence="3" key="1">
    <citation type="journal article" date="2019" name="Int. J. Syst. Evol. Microbiol.">
        <title>The Global Catalogue of Microorganisms (GCM) 10K type strain sequencing project: providing services to taxonomists for standard genome sequencing and annotation.</title>
        <authorList>
            <consortium name="The Broad Institute Genomics Platform"/>
            <consortium name="The Broad Institute Genome Sequencing Center for Infectious Disease"/>
            <person name="Wu L."/>
            <person name="Ma J."/>
        </authorList>
    </citation>
    <scope>NUCLEOTIDE SEQUENCE [LARGE SCALE GENOMIC DNA]</scope>
    <source>
        <strain evidence="3">JCM 18053</strain>
    </source>
</reference>
<name>A0ABP9NSA0_9BACT</name>
<sequence>MEKRAEDGEILHEQQSWDGLSWEGDAPAHEQHEEEAQQKEKQSAKCVLDADDLVVTGEDVFAEESRLVVVMRMISSVGVIVGGGGGAHMMIEKGTRKLRGEIVKRRGLDGKKVRDKSG</sequence>
<keyword evidence="3" id="KW-1185">Reference proteome</keyword>
<organism evidence="2 3">
    <name type="scientific">Prosthecobacter algae</name>
    <dbReference type="NCBI Taxonomy" id="1144682"/>
    <lineage>
        <taxon>Bacteria</taxon>
        <taxon>Pseudomonadati</taxon>
        <taxon>Verrucomicrobiota</taxon>
        <taxon>Verrucomicrobiia</taxon>
        <taxon>Verrucomicrobiales</taxon>
        <taxon>Verrucomicrobiaceae</taxon>
        <taxon>Prosthecobacter</taxon>
    </lineage>
</organism>
<feature type="compositionally biased region" description="Basic and acidic residues" evidence="1">
    <location>
        <begin position="26"/>
        <end position="43"/>
    </location>
</feature>
<evidence type="ECO:0000256" key="1">
    <source>
        <dbReference type="SAM" id="MobiDB-lite"/>
    </source>
</evidence>
<gene>
    <name evidence="2" type="ORF">GCM10023213_02260</name>
</gene>
<proteinExistence type="predicted"/>
<evidence type="ECO:0000313" key="3">
    <source>
        <dbReference type="Proteomes" id="UP001499852"/>
    </source>
</evidence>
<feature type="compositionally biased region" description="Basic and acidic residues" evidence="1">
    <location>
        <begin position="1"/>
        <end position="12"/>
    </location>
</feature>